<gene>
    <name evidence="4" type="ORF">GCM10023209_34250</name>
</gene>
<dbReference type="SUPFAM" id="SSF47090">
    <property type="entry name" value="PGBD-like"/>
    <property type="match status" value="1"/>
</dbReference>
<sequence>MRHTLTISTLTLALWAGMALAAPPRVSLVPIPRPGPDAVIPAQARPVAEPEVTRAVEPDEPVSLLAVASSMRPEYRGTPPEGFVEETERMAAERMGRVEDPEFRRWIDGFFARARAQGITQGTLEAAFTGVQLNTRVLERDANQSEFSRALWDYLDSAVSSERVSNGRAAYEEYADELAEIEARYDVDARVVVAIWGLESAYGAMRGSTDIIEAMASLAYEGRRRDFFEDQLIAALRILQSGDVRPRNMRGSWAGAMGHTQFMPTSYLDHAQDFNGDGRRDIWSDNPVDALASTAAYLAHFGWERGQPWGVEIRLPDGFDYSLTGERTRRNAAFWRDRGVTLADGGEVPDHGDASILLPAGSHGVALMIFDNFRVIERYNPADAYVIAVGHLGDRIMGGPRFRAEWPRGDRVLSGDERRELQRLLTAAGFATYGVDGIIGPNTIDAVRRYQQSIGDTPDGYASLRVLEQLRGS</sequence>
<feature type="domain" description="Peptidoglycan binding-like" evidence="2">
    <location>
        <begin position="414"/>
        <end position="470"/>
    </location>
</feature>
<protein>
    <submittedName>
        <fullName evidence="4">Lytic murein transglycosylase</fullName>
    </submittedName>
</protein>
<dbReference type="InterPro" id="IPR031304">
    <property type="entry name" value="SLT_2"/>
</dbReference>
<evidence type="ECO:0000313" key="4">
    <source>
        <dbReference type="EMBL" id="GAA5080527.1"/>
    </source>
</evidence>
<proteinExistence type="predicted"/>
<keyword evidence="1" id="KW-0732">Signal</keyword>
<dbReference type="Gene3D" id="1.10.101.10">
    <property type="entry name" value="PGBD-like superfamily/PGBD"/>
    <property type="match status" value="1"/>
</dbReference>
<dbReference type="InterPro" id="IPR023346">
    <property type="entry name" value="Lysozyme-like_dom_sf"/>
</dbReference>
<evidence type="ECO:0000256" key="1">
    <source>
        <dbReference type="SAM" id="SignalP"/>
    </source>
</evidence>
<dbReference type="PANTHER" id="PTHR30163">
    <property type="entry name" value="MEMBRANE-BOUND LYTIC MUREIN TRANSGLYCOSYLASE B"/>
    <property type="match status" value="1"/>
</dbReference>
<keyword evidence="5" id="KW-1185">Reference proteome</keyword>
<dbReference type="Pfam" id="PF13406">
    <property type="entry name" value="SLT_2"/>
    <property type="match status" value="1"/>
</dbReference>
<dbReference type="Pfam" id="PF01471">
    <property type="entry name" value="PG_binding_1"/>
    <property type="match status" value="1"/>
</dbReference>
<dbReference type="InterPro" id="IPR043426">
    <property type="entry name" value="MltB-like"/>
</dbReference>
<dbReference type="InterPro" id="IPR011970">
    <property type="entry name" value="MltB_2"/>
</dbReference>
<organism evidence="4 5">
    <name type="scientific">[Roseibacterium] beibuensis</name>
    <dbReference type="NCBI Taxonomy" id="1193142"/>
    <lineage>
        <taxon>Bacteria</taxon>
        <taxon>Pseudomonadati</taxon>
        <taxon>Pseudomonadota</taxon>
        <taxon>Alphaproteobacteria</taxon>
        <taxon>Rhodobacterales</taxon>
        <taxon>Roseobacteraceae</taxon>
        <taxon>Roseicyclus</taxon>
    </lineage>
</organism>
<name>A0ABP9LKP7_9RHOB</name>
<dbReference type="Proteomes" id="UP001499910">
    <property type="component" value="Unassembled WGS sequence"/>
</dbReference>
<dbReference type="NCBIfam" id="TIGR02283">
    <property type="entry name" value="MltB_2"/>
    <property type="match status" value="1"/>
</dbReference>
<dbReference type="InterPro" id="IPR036365">
    <property type="entry name" value="PGBD-like_sf"/>
</dbReference>
<evidence type="ECO:0000259" key="3">
    <source>
        <dbReference type="Pfam" id="PF13406"/>
    </source>
</evidence>
<feature type="domain" description="Transglycosylase SLT" evidence="3">
    <location>
        <begin position="103"/>
        <end position="394"/>
    </location>
</feature>
<dbReference type="Gene3D" id="1.10.8.350">
    <property type="entry name" value="Bacterial muramidase"/>
    <property type="match status" value="1"/>
</dbReference>
<dbReference type="SUPFAM" id="SSF53955">
    <property type="entry name" value="Lysozyme-like"/>
    <property type="match status" value="1"/>
</dbReference>
<comment type="caution">
    <text evidence="4">The sequence shown here is derived from an EMBL/GenBank/DDBJ whole genome shotgun (WGS) entry which is preliminary data.</text>
</comment>
<dbReference type="EMBL" id="BAABHW010000006">
    <property type="protein sequence ID" value="GAA5080527.1"/>
    <property type="molecule type" value="Genomic_DNA"/>
</dbReference>
<accession>A0ABP9LKP7</accession>
<feature type="chain" id="PRO_5046258263" evidence="1">
    <location>
        <begin position="22"/>
        <end position="473"/>
    </location>
</feature>
<dbReference type="InterPro" id="IPR036366">
    <property type="entry name" value="PGBDSf"/>
</dbReference>
<reference evidence="5" key="1">
    <citation type="journal article" date="2019" name="Int. J. Syst. Evol. Microbiol.">
        <title>The Global Catalogue of Microorganisms (GCM) 10K type strain sequencing project: providing services to taxonomists for standard genome sequencing and annotation.</title>
        <authorList>
            <consortium name="The Broad Institute Genomics Platform"/>
            <consortium name="The Broad Institute Genome Sequencing Center for Infectious Disease"/>
            <person name="Wu L."/>
            <person name="Ma J."/>
        </authorList>
    </citation>
    <scope>NUCLEOTIDE SEQUENCE [LARGE SCALE GENOMIC DNA]</scope>
    <source>
        <strain evidence="5">JCM 18015</strain>
    </source>
</reference>
<dbReference type="PANTHER" id="PTHR30163:SF8">
    <property type="entry name" value="LYTIC MUREIN TRANSGLYCOSYLASE"/>
    <property type="match status" value="1"/>
</dbReference>
<feature type="signal peptide" evidence="1">
    <location>
        <begin position="1"/>
        <end position="21"/>
    </location>
</feature>
<evidence type="ECO:0000313" key="5">
    <source>
        <dbReference type="Proteomes" id="UP001499910"/>
    </source>
</evidence>
<dbReference type="RefSeq" id="WP_222191742.1">
    <property type="nucleotide sequence ID" value="NZ_BAABHW010000006.1"/>
</dbReference>
<dbReference type="Gene3D" id="1.10.530.10">
    <property type="match status" value="1"/>
</dbReference>
<evidence type="ECO:0000259" key="2">
    <source>
        <dbReference type="Pfam" id="PF01471"/>
    </source>
</evidence>
<dbReference type="InterPro" id="IPR002477">
    <property type="entry name" value="Peptidoglycan-bd-like"/>
</dbReference>
<dbReference type="CDD" id="cd13399">
    <property type="entry name" value="Slt35-like"/>
    <property type="match status" value="1"/>
</dbReference>